<evidence type="ECO:0000313" key="1">
    <source>
        <dbReference type="EMBL" id="GER36292.1"/>
    </source>
</evidence>
<reference evidence="2" key="1">
    <citation type="journal article" date="2019" name="Curr. Biol.">
        <title>Genome Sequence of Striga asiatica Provides Insight into the Evolution of Plant Parasitism.</title>
        <authorList>
            <person name="Yoshida S."/>
            <person name="Kim S."/>
            <person name="Wafula E.K."/>
            <person name="Tanskanen J."/>
            <person name="Kim Y.M."/>
            <person name="Honaas L."/>
            <person name="Yang Z."/>
            <person name="Spallek T."/>
            <person name="Conn C.E."/>
            <person name="Ichihashi Y."/>
            <person name="Cheong K."/>
            <person name="Cui S."/>
            <person name="Der J.P."/>
            <person name="Gundlach H."/>
            <person name="Jiao Y."/>
            <person name="Hori C."/>
            <person name="Ishida J.K."/>
            <person name="Kasahara H."/>
            <person name="Kiba T."/>
            <person name="Kim M.S."/>
            <person name="Koo N."/>
            <person name="Laohavisit A."/>
            <person name="Lee Y.H."/>
            <person name="Lumba S."/>
            <person name="McCourt P."/>
            <person name="Mortimer J.C."/>
            <person name="Mutuku J.M."/>
            <person name="Nomura T."/>
            <person name="Sasaki-Sekimoto Y."/>
            <person name="Seto Y."/>
            <person name="Wang Y."/>
            <person name="Wakatake T."/>
            <person name="Sakakibara H."/>
            <person name="Demura T."/>
            <person name="Yamaguchi S."/>
            <person name="Yoneyama K."/>
            <person name="Manabe R.I."/>
            <person name="Nelson D.C."/>
            <person name="Schulman A.H."/>
            <person name="Timko M.P."/>
            <person name="dePamphilis C.W."/>
            <person name="Choi D."/>
            <person name="Shirasu K."/>
        </authorList>
    </citation>
    <scope>NUCLEOTIDE SEQUENCE [LARGE SCALE GENOMIC DNA]</scope>
    <source>
        <strain evidence="2">cv. UVA1</strain>
    </source>
</reference>
<gene>
    <name evidence="1" type="ORF">STAS_12623</name>
</gene>
<organism evidence="1 2">
    <name type="scientific">Striga asiatica</name>
    <name type="common">Asiatic witchweed</name>
    <name type="synonym">Buchnera asiatica</name>
    <dbReference type="NCBI Taxonomy" id="4170"/>
    <lineage>
        <taxon>Eukaryota</taxon>
        <taxon>Viridiplantae</taxon>
        <taxon>Streptophyta</taxon>
        <taxon>Embryophyta</taxon>
        <taxon>Tracheophyta</taxon>
        <taxon>Spermatophyta</taxon>
        <taxon>Magnoliopsida</taxon>
        <taxon>eudicotyledons</taxon>
        <taxon>Gunneridae</taxon>
        <taxon>Pentapetalae</taxon>
        <taxon>asterids</taxon>
        <taxon>lamiids</taxon>
        <taxon>Lamiales</taxon>
        <taxon>Orobanchaceae</taxon>
        <taxon>Buchnereae</taxon>
        <taxon>Striga</taxon>
    </lineage>
</organism>
<sequence>MYRVGGNDGGREEPARWKVGEELGGSAARGSRWLGPALIGSSRRRGADHWCVGDGARRVAGTRGRGIDGCRRWVLERVRLCRGTPRPMQIGLGRLGSRGCAVRGKSSTRVFSRARIGARGTRVDCRTRAGRDGKARCIASDVRQRLAARGCGRWLAAGRWAASGNFGWRRLTEK</sequence>
<evidence type="ECO:0000313" key="2">
    <source>
        <dbReference type="Proteomes" id="UP000325081"/>
    </source>
</evidence>
<protein>
    <submittedName>
        <fullName evidence="1">E3 ubiquitin-protein ligase SMURF1</fullName>
    </submittedName>
</protein>
<accession>A0A5A7PUR3</accession>
<keyword evidence="2" id="KW-1185">Reference proteome</keyword>
<comment type="caution">
    <text evidence="1">The sequence shown here is derived from an EMBL/GenBank/DDBJ whole genome shotgun (WGS) entry which is preliminary data.</text>
</comment>
<proteinExistence type="predicted"/>
<dbReference type="Proteomes" id="UP000325081">
    <property type="component" value="Unassembled WGS sequence"/>
</dbReference>
<dbReference type="EMBL" id="BKCP01005128">
    <property type="protein sequence ID" value="GER36292.1"/>
    <property type="molecule type" value="Genomic_DNA"/>
</dbReference>
<name>A0A5A7PUR3_STRAF</name>
<dbReference type="AlphaFoldDB" id="A0A5A7PUR3"/>